<dbReference type="OrthoDB" id="1669646at2"/>
<dbReference type="RefSeq" id="WP_142936182.1">
    <property type="nucleotide sequence ID" value="NZ_FXTM01000029.1"/>
</dbReference>
<protein>
    <submittedName>
        <fullName evidence="1">Uncharacterized protein</fullName>
    </submittedName>
</protein>
<keyword evidence="2" id="KW-1185">Reference proteome</keyword>
<proteinExistence type="predicted"/>
<organism evidence="1 2">
    <name type="scientific">Balnearium lithotrophicum</name>
    <dbReference type="NCBI Taxonomy" id="223788"/>
    <lineage>
        <taxon>Bacteria</taxon>
        <taxon>Pseudomonadati</taxon>
        <taxon>Aquificota</taxon>
        <taxon>Aquificia</taxon>
        <taxon>Desulfurobacteriales</taxon>
        <taxon>Desulfurobacteriaceae</taxon>
        <taxon>Balnearium</taxon>
    </lineage>
</organism>
<sequence length="183" mass="21732">MKSSEIFILMDRLKVFQLNELVDKLIEDWGFLGKSYIKTRVQSEVYGWVRYGIVVKVNDDPPVFALKEYADNWREYYSGVKTCPVCGKKFLSRRGKQDRYCSARCRERARARRRKTQVRKNVRRYYRGADSTAENYRKPWTEKEIEFLKENYGKLTQKEIAKRLGRTVPAVKAKVKELSLKAR</sequence>
<accession>A0A521E1Q5</accession>
<reference evidence="1 2" key="1">
    <citation type="submission" date="2017-05" db="EMBL/GenBank/DDBJ databases">
        <authorList>
            <person name="Varghese N."/>
            <person name="Submissions S."/>
        </authorList>
    </citation>
    <scope>NUCLEOTIDE SEQUENCE [LARGE SCALE GENOMIC DNA]</scope>
    <source>
        <strain evidence="1 2">DSM 16304</strain>
    </source>
</reference>
<dbReference type="EMBL" id="FXTM01000029">
    <property type="protein sequence ID" value="SMO77241.1"/>
    <property type="molecule type" value="Genomic_DNA"/>
</dbReference>
<gene>
    <name evidence="1" type="ORF">SAMN06269117_12919</name>
</gene>
<name>A0A521E1Q5_9BACT</name>
<dbReference type="Proteomes" id="UP000317315">
    <property type="component" value="Unassembled WGS sequence"/>
</dbReference>
<evidence type="ECO:0000313" key="2">
    <source>
        <dbReference type="Proteomes" id="UP000317315"/>
    </source>
</evidence>
<dbReference type="AlphaFoldDB" id="A0A521E1Q5"/>
<evidence type="ECO:0000313" key="1">
    <source>
        <dbReference type="EMBL" id="SMO77241.1"/>
    </source>
</evidence>